<proteinExistence type="predicted"/>
<sequence>MDLKPHILCRVIKDVEQSLPLKIECIMSPLQKQSKFGVQDIRELLTDFKLITLGSSILDLGYAPGAWLHVSFIHSSPSISLTFHFTNKVLLVLGSLPESRASKKWRLCFGY</sequence>
<comment type="caution">
    <text evidence="1">The sequence shown here is derived from an EMBL/GenBank/DDBJ whole genome shotgun (WGS) entry which is preliminary data.</text>
</comment>
<dbReference type="STRING" id="1194695.A0A5A7T2D4"/>
<accession>A0A5A7T2D4</accession>
<organism evidence="1 3">
    <name type="scientific">Cucumis melo var. makuwa</name>
    <name type="common">Oriental melon</name>
    <dbReference type="NCBI Taxonomy" id="1194695"/>
    <lineage>
        <taxon>Eukaryota</taxon>
        <taxon>Viridiplantae</taxon>
        <taxon>Streptophyta</taxon>
        <taxon>Embryophyta</taxon>
        <taxon>Tracheophyta</taxon>
        <taxon>Spermatophyta</taxon>
        <taxon>Magnoliopsida</taxon>
        <taxon>eudicotyledons</taxon>
        <taxon>Gunneridae</taxon>
        <taxon>Pentapetalae</taxon>
        <taxon>rosids</taxon>
        <taxon>fabids</taxon>
        <taxon>Cucurbitales</taxon>
        <taxon>Cucurbitaceae</taxon>
        <taxon>Benincaseae</taxon>
        <taxon>Cucumis</taxon>
    </lineage>
</organism>
<dbReference type="EMBL" id="SSTD01004842">
    <property type="protein sequence ID" value="TYK22769.1"/>
    <property type="molecule type" value="Genomic_DNA"/>
</dbReference>
<reference evidence="3 4" key="1">
    <citation type="submission" date="2019-08" db="EMBL/GenBank/DDBJ databases">
        <title>Draft genome sequences of two oriental melons (Cucumis melo L. var makuwa).</title>
        <authorList>
            <person name="Kwon S.-Y."/>
        </authorList>
    </citation>
    <scope>NUCLEOTIDE SEQUENCE [LARGE SCALE GENOMIC DNA]</scope>
    <source>
        <strain evidence="4">cv. Chang Bougi</strain>
        <strain evidence="3">cv. SW 3</strain>
        <tissue evidence="1">Leaf</tissue>
    </source>
</reference>
<gene>
    <name evidence="2" type="ORF">E5676_scaffold311G00020</name>
    <name evidence="1" type="ORF">E6C27_scaffold277G002830</name>
</gene>
<dbReference type="OrthoDB" id="20105at2759"/>
<dbReference type="Proteomes" id="UP000321947">
    <property type="component" value="Unassembled WGS sequence"/>
</dbReference>
<dbReference type="EMBL" id="SSTE01018921">
    <property type="protein sequence ID" value="KAA0037622.1"/>
    <property type="molecule type" value="Genomic_DNA"/>
</dbReference>
<evidence type="ECO:0000313" key="2">
    <source>
        <dbReference type="EMBL" id="TYK22769.1"/>
    </source>
</evidence>
<dbReference type="Proteomes" id="UP000321393">
    <property type="component" value="Unassembled WGS sequence"/>
</dbReference>
<name>A0A5A7T2D4_CUCMM</name>
<dbReference type="AlphaFoldDB" id="A0A5A7T2D4"/>
<evidence type="ECO:0000313" key="4">
    <source>
        <dbReference type="Proteomes" id="UP000321947"/>
    </source>
</evidence>
<protein>
    <submittedName>
        <fullName evidence="1">Protein CHROMATIN REMODELING 5 isoform X2</fullName>
    </submittedName>
</protein>
<evidence type="ECO:0000313" key="1">
    <source>
        <dbReference type="EMBL" id="KAA0037622.1"/>
    </source>
</evidence>
<evidence type="ECO:0000313" key="3">
    <source>
        <dbReference type="Proteomes" id="UP000321393"/>
    </source>
</evidence>